<dbReference type="InterPro" id="IPR051681">
    <property type="entry name" value="Ser/Thr_Kinases-Pseudokinases"/>
</dbReference>
<keyword evidence="1" id="KW-0547">Nucleotide-binding</keyword>
<dbReference type="GO" id="GO:0005524">
    <property type="term" value="F:ATP binding"/>
    <property type="evidence" value="ECO:0007669"/>
    <property type="project" value="UniProtKB-KW"/>
</dbReference>
<dbReference type="InterPro" id="IPR011990">
    <property type="entry name" value="TPR-like_helical_dom_sf"/>
</dbReference>
<proteinExistence type="predicted"/>
<dbReference type="EMBL" id="CAJVPI010001402">
    <property type="protein sequence ID" value="CAG8611056.1"/>
    <property type="molecule type" value="Genomic_DNA"/>
</dbReference>
<protein>
    <submittedName>
        <fullName evidence="4">500_t:CDS:1</fullName>
    </submittedName>
</protein>
<organism evidence="4 5">
    <name type="scientific">Paraglomus brasilianum</name>
    <dbReference type="NCBI Taxonomy" id="144538"/>
    <lineage>
        <taxon>Eukaryota</taxon>
        <taxon>Fungi</taxon>
        <taxon>Fungi incertae sedis</taxon>
        <taxon>Mucoromycota</taxon>
        <taxon>Glomeromycotina</taxon>
        <taxon>Glomeromycetes</taxon>
        <taxon>Paraglomerales</taxon>
        <taxon>Paraglomeraceae</taxon>
        <taxon>Paraglomus</taxon>
    </lineage>
</organism>
<evidence type="ECO:0000313" key="5">
    <source>
        <dbReference type="Proteomes" id="UP000789739"/>
    </source>
</evidence>
<dbReference type="SUPFAM" id="SSF81901">
    <property type="entry name" value="HCP-like"/>
    <property type="match status" value="1"/>
</dbReference>
<dbReference type="InterPro" id="IPR008266">
    <property type="entry name" value="Tyr_kinase_AS"/>
</dbReference>
<sequence>QQVAQKFLGQVNIMNATEKNDINLMIGILKLMDDCENVLKFIGTLQDSGSLYMITQWCENGNLEDYLRSAPANLDWSIKLKIATGIANGLVFCHDREVLHHDLRSHNILLDDRLCPKLSGFQLSRFQIASSKNRRSEHLGYYPPEKFADIEQPYRAPGDVYSFGVLLWEIAYQEKPMKDKSPKDIIQLVSDGGRPESTKKIEIIEGYEKIMKKAWSQEPNKRPKADKVYEKLLKLSNERGLTSPTIHPSTKSPCENSASELPCLGEGVPDIEEIKQLHRAGRYEEAFAKFTKLAESGNAEAFHYIGLCYGKGLCVEANEATAIDDYGEAADRGHVELVYKYSELGLHRLYKYVEKAVKYYALLPSFVKRQIIDNGLFRSYSGLFRSYSGLFRSDSGSLRNSLRPNIPFSGSVLGKDLSIDEKQARLELFLREYVLEVDYVFEDEKAVKGVGEKDTNV</sequence>
<feature type="non-terminal residue" evidence="4">
    <location>
        <position position="457"/>
    </location>
</feature>
<evidence type="ECO:0000256" key="2">
    <source>
        <dbReference type="ARBA" id="ARBA00022840"/>
    </source>
</evidence>
<dbReference type="AlphaFoldDB" id="A0A9N9CTA8"/>
<keyword evidence="2" id="KW-0067">ATP-binding</keyword>
<reference evidence="4" key="1">
    <citation type="submission" date="2021-06" db="EMBL/GenBank/DDBJ databases">
        <authorList>
            <person name="Kallberg Y."/>
            <person name="Tangrot J."/>
            <person name="Rosling A."/>
        </authorList>
    </citation>
    <scope>NUCLEOTIDE SEQUENCE</scope>
    <source>
        <strain evidence="4">BR232B</strain>
    </source>
</reference>
<evidence type="ECO:0000313" key="4">
    <source>
        <dbReference type="EMBL" id="CAG8611056.1"/>
    </source>
</evidence>
<dbReference type="Pfam" id="PF07714">
    <property type="entry name" value="PK_Tyr_Ser-Thr"/>
    <property type="match status" value="1"/>
</dbReference>
<dbReference type="InterPro" id="IPR011009">
    <property type="entry name" value="Kinase-like_dom_sf"/>
</dbReference>
<keyword evidence="5" id="KW-1185">Reference proteome</keyword>
<dbReference type="SUPFAM" id="SSF56112">
    <property type="entry name" value="Protein kinase-like (PK-like)"/>
    <property type="match status" value="1"/>
</dbReference>
<accession>A0A9N9CTA8</accession>
<feature type="domain" description="Protein kinase" evidence="3">
    <location>
        <begin position="1"/>
        <end position="250"/>
    </location>
</feature>
<dbReference type="InterPro" id="IPR000719">
    <property type="entry name" value="Prot_kinase_dom"/>
</dbReference>
<evidence type="ECO:0000259" key="3">
    <source>
        <dbReference type="PROSITE" id="PS50011"/>
    </source>
</evidence>
<dbReference type="Gene3D" id="1.10.510.10">
    <property type="entry name" value="Transferase(Phosphotransferase) domain 1"/>
    <property type="match status" value="1"/>
</dbReference>
<name>A0A9N9CTA8_9GLOM</name>
<evidence type="ECO:0000256" key="1">
    <source>
        <dbReference type="ARBA" id="ARBA00022741"/>
    </source>
</evidence>
<dbReference type="InterPro" id="IPR001245">
    <property type="entry name" value="Ser-Thr/Tyr_kinase_cat_dom"/>
</dbReference>
<dbReference type="PANTHER" id="PTHR44329">
    <property type="entry name" value="SERINE/THREONINE-PROTEIN KINASE TNNI3K-RELATED"/>
    <property type="match status" value="1"/>
</dbReference>
<dbReference type="GO" id="GO:0004674">
    <property type="term" value="F:protein serine/threonine kinase activity"/>
    <property type="evidence" value="ECO:0007669"/>
    <property type="project" value="TreeGrafter"/>
</dbReference>
<dbReference type="PROSITE" id="PS00109">
    <property type="entry name" value="PROTEIN_KINASE_TYR"/>
    <property type="match status" value="1"/>
</dbReference>
<gene>
    <name evidence="4" type="ORF">PBRASI_LOCUS8170</name>
</gene>
<comment type="caution">
    <text evidence="4">The sequence shown here is derived from an EMBL/GenBank/DDBJ whole genome shotgun (WGS) entry which is preliminary data.</text>
</comment>
<dbReference type="PANTHER" id="PTHR44329:SF298">
    <property type="entry name" value="MIXED LINEAGE KINASE DOMAIN-LIKE PROTEIN"/>
    <property type="match status" value="1"/>
</dbReference>
<dbReference type="PRINTS" id="PR00109">
    <property type="entry name" value="TYRKINASE"/>
</dbReference>
<dbReference type="OrthoDB" id="2314769at2759"/>
<dbReference type="Proteomes" id="UP000789739">
    <property type="component" value="Unassembled WGS sequence"/>
</dbReference>
<dbReference type="Gene3D" id="1.25.40.10">
    <property type="entry name" value="Tetratricopeptide repeat domain"/>
    <property type="match status" value="1"/>
</dbReference>
<dbReference type="PROSITE" id="PS50011">
    <property type="entry name" value="PROTEIN_KINASE_DOM"/>
    <property type="match status" value="1"/>
</dbReference>